<keyword evidence="3 7" id="KW-0547">Nucleotide-binding</keyword>
<keyword evidence="4 7" id="KW-0418">Kinase</keyword>
<dbReference type="RefSeq" id="WP_133712834.1">
    <property type="nucleotide sequence ID" value="NZ_SOAG01000016.1"/>
</dbReference>
<keyword evidence="2 7" id="KW-0808">Transferase</keyword>
<keyword evidence="6 7" id="KW-0057">Aromatic amino acid biosynthesis</keyword>
<evidence type="ECO:0000256" key="7">
    <source>
        <dbReference type="HAMAP-Rule" id="MF_00109"/>
    </source>
</evidence>
<comment type="caution">
    <text evidence="7">Lacks conserved residue(s) required for the propagation of feature annotation.</text>
</comment>
<evidence type="ECO:0000256" key="3">
    <source>
        <dbReference type="ARBA" id="ARBA00022741"/>
    </source>
</evidence>
<dbReference type="GO" id="GO:0008652">
    <property type="term" value="P:amino acid biosynthetic process"/>
    <property type="evidence" value="ECO:0007669"/>
    <property type="project" value="UniProtKB-KW"/>
</dbReference>
<feature type="binding site" evidence="7">
    <location>
        <position position="80"/>
    </location>
    <ligand>
        <name>substrate</name>
    </ligand>
</feature>
<keyword evidence="9" id="KW-1185">Reference proteome</keyword>
<comment type="subunit">
    <text evidence="7">Monomer.</text>
</comment>
<dbReference type="AlphaFoldDB" id="A0A4R7EZF6"/>
<dbReference type="GO" id="GO:0009073">
    <property type="term" value="P:aromatic amino acid family biosynthetic process"/>
    <property type="evidence" value="ECO:0007669"/>
    <property type="project" value="UniProtKB-KW"/>
</dbReference>
<feature type="binding site" evidence="7">
    <location>
        <position position="142"/>
    </location>
    <ligand>
        <name>substrate</name>
    </ligand>
</feature>
<dbReference type="GO" id="GO:0009423">
    <property type="term" value="P:chorismate biosynthetic process"/>
    <property type="evidence" value="ECO:0007669"/>
    <property type="project" value="UniProtKB-UniRule"/>
</dbReference>
<dbReference type="EC" id="2.7.1.71" evidence="7"/>
<dbReference type="OrthoDB" id="9800332at2"/>
<comment type="cofactor">
    <cofactor evidence="7">
        <name>Mg(2+)</name>
        <dbReference type="ChEBI" id="CHEBI:18420"/>
    </cofactor>
    <text evidence="7">Binds 1 Mg(2+) ion per subunit.</text>
</comment>
<dbReference type="SUPFAM" id="SSF52540">
    <property type="entry name" value="P-loop containing nucleoside triphosphate hydrolases"/>
    <property type="match status" value="1"/>
</dbReference>
<keyword evidence="7" id="KW-0460">Magnesium</keyword>
<dbReference type="UniPathway" id="UPA00053">
    <property type="reaction ID" value="UER00088"/>
</dbReference>
<dbReference type="CDD" id="cd00464">
    <property type="entry name" value="SK"/>
    <property type="match status" value="1"/>
</dbReference>
<evidence type="ECO:0000256" key="2">
    <source>
        <dbReference type="ARBA" id="ARBA00022679"/>
    </source>
</evidence>
<dbReference type="Pfam" id="PF01202">
    <property type="entry name" value="SKI"/>
    <property type="match status" value="1"/>
</dbReference>
<comment type="subcellular location">
    <subcellularLocation>
        <location evidence="7">Cytoplasm</location>
    </subcellularLocation>
</comment>
<dbReference type="InterPro" id="IPR000623">
    <property type="entry name" value="Shikimate_kinase/TSH1"/>
</dbReference>
<evidence type="ECO:0000256" key="1">
    <source>
        <dbReference type="ARBA" id="ARBA00022605"/>
    </source>
</evidence>
<evidence type="ECO:0000256" key="5">
    <source>
        <dbReference type="ARBA" id="ARBA00022840"/>
    </source>
</evidence>
<feature type="binding site" evidence="7">
    <location>
        <position position="15"/>
    </location>
    <ligand>
        <name>Mg(2+)</name>
        <dbReference type="ChEBI" id="CHEBI:18420"/>
    </ligand>
</feature>
<dbReference type="Proteomes" id="UP000295215">
    <property type="component" value="Unassembled WGS sequence"/>
</dbReference>
<evidence type="ECO:0000313" key="8">
    <source>
        <dbReference type="EMBL" id="TDS57267.1"/>
    </source>
</evidence>
<name>A0A4R7EZF6_9FLAO</name>
<organism evidence="8 9">
    <name type="scientific">Myroides indicus</name>
    <dbReference type="NCBI Taxonomy" id="1323422"/>
    <lineage>
        <taxon>Bacteria</taxon>
        <taxon>Pseudomonadati</taxon>
        <taxon>Bacteroidota</taxon>
        <taxon>Flavobacteriia</taxon>
        <taxon>Flavobacteriales</taxon>
        <taxon>Flavobacteriaceae</taxon>
        <taxon>Myroides</taxon>
    </lineage>
</organism>
<dbReference type="HAMAP" id="MF_00109">
    <property type="entry name" value="Shikimate_kinase"/>
    <property type="match status" value="1"/>
</dbReference>
<evidence type="ECO:0000256" key="4">
    <source>
        <dbReference type="ARBA" id="ARBA00022777"/>
    </source>
</evidence>
<feature type="binding site" evidence="7">
    <location>
        <position position="120"/>
    </location>
    <ligand>
        <name>ATP</name>
        <dbReference type="ChEBI" id="CHEBI:30616"/>
    </ligand>
</feature>
<comment type="caution">
    <text evidence="8">The sequence shown here is derived from an EMBL/GenBank/DDBJ whole genome shotgun (WGS) entry which is preliminary data.</text>
</comment>
<dbReference type="GO" id="GO:0005524">
    <property type="term" value="F:ATP binding"/>
    <property type="evidence" value="ECO:0007669"/>
    <property type="project" value="UniProtKB-UniRule"/>
</dbReference>
<reference evidence="8 9" key="1">
    <citation type="submission" date="2019-03" db="EMBL/GenBank/DDBJ databases">
        <title>Genomic Encyclopedia of Archaeal and Bacterial Type Strains, Phase II (KMG-II): from individual species to whole genera.</title>
        <authorList>
            <person name="Goeker M."/>
        </authorList>
    </citation>
    <scope>NUCLEOTIDE SEQUENCE [LARGE SCALE GENOMIC DNA]</scope>
    <source>
        <strain evidence="8 9">DSM 28213</strain>
    </source>
</reference>
<keyword evidence="5 7" id="KW-0067">ATP-binding</keyword>
<dbReference type="EMBL" id="SOAG01000016">
    <property type="protein sequence ID" value="TDS57267.1"/>
    <property type="molecule type" value="Genomic_DNA"/>
</dbReference>
<evidence type="ECO:0000313" key="9">
    <source>
        <dbReference type="Proteomes" id="UP000295215"/>
    </source>
</evidence>
<gene>
    <name evidence="7" type="primary">aroK</name>
    <name evidence="8" type="ORF">C8P70_11687</name>
</gene>
<keyword evidence="1 7" id="KW-0028">Amino-acid biosynthesis</keyword>
<keyword evidence="7" id="KW-0963">Cytoplasm</keyword>
<proteinExistence type="inferred from homology"/>
<feature type="binding site" evidence="7">
    <location>
        <begin position="11"/>
        <end position="16"/>
    </location>
    <ligand>
        <name>ATP</name>
        <dbReference type="ChEBI" id="CHEBI:30616"/>
    </ligand>
</feature>
<evidence type="ECO:0000256" key="6">
    <source>
        <dbReference type="ARBA" id="ARBA00023141"/>
    </source>
</evidence>
<comment type="catalytic activity">
    <reaction evidence="7">
        <text>shikimate + ATP = 3-phosphoshikimate + ADP + H(+)</text>
        <dbReference type="Rhea" id="RHEA:13121"/>
        <dbReference type="ChEBI" id="CHEBI:15378"/>
        <dbReference type="ChEBI" id="CHEBI:30616"/>
        <dbReference type="ChEBI" id="CHEBI:36208"/>
        <dbReference type="ChEBI" id="CHEBI:145989"/>
        <dbReference type="ChEBI" id="CHEBI:456216"/>
        <dbReference type="EC" id="2.7.1.71"/>
    </reaction>
</comment>
<dbReference type="InterPro" id="IPR027417">
    <property type="entry name" value="P-loop_NTPase"/>
</dbReference>
<dbReference type="GO" id="GO:0005829">
    <property type="term" value="C:cytosol"/>
    <property type="evidence" value="ECO:0007669"/>
    <property type="project" value="TreeGrafter"/>
</dbReference>
<dbReference type="GO" id="GO:0000287">
    <property type="term" value="F:magnesium ion binding"/>
    <property type="evidence" value="ECO:0007669"/>
    <property type="project" value="UniProtKB-UniRule"/>
</dbReference>
<dbReference type="PANTHER" id="PTHR21087">
    <property type="entry name" value="SHIKIMATE KINASE"/>
    <property type="match status" value="1"/>
</dbReference>
<comment type="function">
    <text evidence="7">Catalyzes the specific phosphorylation of the 3-hydroxyl group of shikimic acid using ATP as a cosubstrate.</text>
</comment>
<accession>A0A4R7EZF6</accession>
<sequence length="173" mass="19612">MKKIILLGYMGAGKSTIGKIIALKLNIPYFDLDSVIEQELNATISKIFTEKGEVFFRKKEHEILHHIINNNPSYVLSLGGGTPCYANNHLILQKEGIISIYLKASITTLAMRLKDQKEHRPLLNNGSDDTLETFIAKHLFDRSYFYHQAKYIIPVDGKSTDEITSEILKKTSN</sequence>
<dbReference type="InterPro" id="IPR031322">
    <property type="entry name" value="Shikimate/glucono_kinase"/>
</dbReference>
<dbReference type="PANTHER" id="PTHR21087:SF16">
    <property type="entry name" value="SHIKIMATE KINASE 1, CHLOROPLASTIC"/>
    <property type="match status" value="1"/>
</dbReference>
<dbReference type="PRINTS" id="PR01100">
    <property type="entry name" value="SHIKIMTKNASE"/>
</dbReference>
<comment type="pathway">
    <text evidence="7">Metabolic intermediate biosynthesis; chorismate biosynthesis; chorismate from D-erythrose 4-phosphate and phosphoenolpyruvate: step 5/7.</text>
</comment>
<dbReference type="GO" id="GO:0004765">
    <property type="term" value="F:shikimate kinase activity"/>
    <property type="evidence" value="ECO:0007669"/>
    <property type="project" value="UniProtKB-UniRule"/>
</dbReference>
<protein>
    <recommendedName>
        <fullName evidence="7">Shikimate kinase</fullName>
        <shortName evidence="7">SK</shortName>
        <ecNumber evidence="7">2.7.1.71</ecNumber>
    </recommendedName>
</protein>
<dbReference type="Gene3D" id="3.40.50.300">
    <property type="entry name" value="P-loop containing nucleotide triphosphate hydrolases"/>
    <property type="match status" value="1"/>
</dbReference>
<keyword evidence="7" id="KW-0479">Metal-binding</keyword>
<feature type="binding site" evidence="7">
    <location>
        <position position="57"/>
    </location>
    <ligand>
        <name>substrate</name>
    </ligand>
</feature>
<comment type="similarity">
    <text evidence="7">Belongs to the shikimate kinase family.</text>
</comment>
<feature type="binding site" evidence="7">
    <location>
        <position position="33"/>
    </location>
    <ligand>
        <name>substrate</name>
    </ligand>
</feature>